<accession>A0A2N9FAR4</accession>
<organism evidence="1">
    <name type="scientific">Fagus sylvatica</name>
    <name type="common">Beechnut</name>
    <dbReference type="NCBI Taxonomy" id="28930"/>
    <lineage>
        <taxon>Eukaryota</taxon>
        <taxon>Viridiplantae</taxon>
        <taxon>Streptophyta</taxon>
        <taxon>Embryophyta</taxon>
        <taxon>Tracheophyta</taxon>
        <taxon>Spermatophyta</taxon>
        <taxon>Magnoliopsida</taxon>
        <taxon>eudicotyledons</taxon>
        <taxon>Gunneridae</taxon>
        <taxon>Pentapetalae</taxon>
        <taxon>rosids</taxon>
        <taxon>fabids</taxon>
        <taxon>Fagales</taxon>
        <taxon>Fagaceae</taxon>
        <taxon>Fagus</taxon>
    </lineage>
</organism>
<name>A0A2N9FAR4_FAGSY</name>
<proteinExistence type="predicted"/>
<dbReference type="EMBL" id="OIVN01000701">
    <property type="protein sequence ID" value="SPC84292.1"/>
    <property type="molecule type" value="Genomic_DNA"/>
</dbReference>
<gene>
    <name evidence="1" type="ORF">FSB_LOCUS12174</name>
</gene>
<reference evidence="1" key="1">
    <citation type="submission" date="2018-02" db="EMBL/GenBank/DDBJ databases">
        <authorList>
            <person name="Cohen D.B."/>
            <person name="Kent A.D."/>
        </authorList>
    </citation>
    <scope>NUCLEOTIDE SEQUENCE</scope>
</reference>
<dbReference type="AlphaFoldDB" id="A0A2N9FAR4"/>
<evidence type="ECO:0000313" key="1">
    <source>
        <dbReference type="EMBL" id="SPC84292.1"/>
    </source>
</evidence>
<protein>
    <submittedName>
        <fullName evidence="1">Uncharacterized protein</fullName>
    </submittedName>
</protein>
<sequence length="65" mass="7156">MLIVNYQSEIPPSLSTLFSVFKELKWRPDTKSLCPSSLLGTGMGKKGEKVGHEVALDSQNLQLHA</sequence>